<evidence type="ECO:0000313" key="2">
    <source>
        <dbReference type="EMBL" id="OOY23128.1"/>
    </source>
</evidence>
<proteinExistence type="predicted"/>
<organism evidence="2 3">
    <name type="scientific">Thioclava sediminum</name>
    <dbReference type="NCBI Taxonomy" id="1915319"/>
    <lineage>
        <taxon>Bacteria</taxon>
        <taxon>Pseudomonadati</taxon>
        <taxon>Pseudomonadota</taxon>
        <taxon>Alphaproteobacteria</taxon>
        <taxon>Rhodobacterales</taxon>
        <taxon>Paracoccaceae</taxon>
        <taxon>Thioclava</taxon>
    </lineage>
</organism>
<gene>
    <name evidence="2" type="ORF">BMI91_16935</name>
</gene>
<feature type="region of interest" description="Disordered" evidence="1">
    <location>
        <begin position="179"/>
        <end position="203"/>
    </location>
</feature>
<evidence type="ECO:0000313" key="3">
    <source>
        <dbReference type="Proteomes" id="UP000190787"/>
    </source>
</evidence>
<accession>A0ABX3MTV6</accession>
<name>A0ABX3MTV6_9RHOB</name>
<comment type="caution">
    <text evidence="2">The sequence shown here is derived from an EMBL/GenBank/DDBJ whole genome shotgun (WGS) entry which is preliminary data.</text>
</comment>
<evidence type="ECO:0008006" key="4">
    <source>
        <dbReference type="Google" id="ProtNLM"/>
    </source>
</evidence>
<keyword evidence="3" id="KW-1185">Reference proteome</keyword>
<dbReference type="EMBL" id="MPZV01000004">
    <property type="protein sequence ID" value="OOY23128.1"/>
    <property type="molecule type" value="Genomic_DNA"/>
</dbReference>
<reference evidence="2 3" key="1">
    <citation type="submission" date="2016-11" db="EMBL/GenBank/DDBJ databases">
        <title>A multilocus sequence analysis scheme for characterization of bacteria in the genus Thioclava.</title>
        <authorList>
            <person name="Liu Y."/>
            <person name="Shao Z."/>
        </authorList>
    </citation>
    <scope>NUCLEOTIDE SEQUENCE [LARGE SCALE GENOMIC DNA]</scope>
    <source>
        <strain evidence="2 3">TAW-CT134</strain>
    </source>
</reference>
<dbReference type="Proteomes" id="UP000190787">
    <property type="component" value="Unassembled WGS sequence"/>
</dbReference>
<protein>
    <recommendedName>
        <fullName evidence="4">Helix-turn-helix domain-containing protein</fullName>
    </recommendedName>
</protein>
<evidence type="ECO:0000256" key="1">
    <source>
        <dbReference type="SAM" id="MobiDB-lite"/>
    </source>
</evidence>
<sequence>MPVFVVCSASLARFLTIWPRWFGEAIVARDKKNEHRTEQFTKWVYAHRLLPAWKALTFPARDAYFHLAVRCMAETADKNGKVRNNNGEVFRSLRELSEDMGCTTKTAGAALADLQAKGWIVCTDPWVRGMDGHGKAAKFRLTMMSSKDRPPTVEPKRWEPGHDYPVSVYRGYMPKPRRWRAENLSKKQNPPPHSGTVVYPNGAQLRVAK</sequence>